<dbReference type="InterPro" id="IPR029063">
    <property type="entry name" value="SAM-dependent_MTases_sf"/>
</dbReference>
<reference evidence="6" key="2">
    <citation type="submission" date="2019-12" db="EMBL/GenBank/DDBJ databases">
        <title>Complete and draft genome sequences of new strains and members of some known species of the genus Rathayibacter isolated from plants.</title>
        <authorList>
            <person name="Tarlachkov S.V."/>
            <person name="Starodumova I.P."/>
            <person name="Dorofeeva L.V."/>
            <person name="Prisyazhnaya N.V."/>
            <person name="Leyn S."/>
            <person name="Zlamal J."/>
            <person name="Elan M."/>
            <person name="Osterman A.L."/>
            <person name="Nadler S."/>
            <person name="Subbotin S.A."/>
            <person name="Evtushenko L.I."/>
        </authorList>
    </citation>
    <scope>NUCLEOTIDE SEQUENCE [LARGE SCALE GENOMIC DNA]</scope>
    <source>
        <strain evidence="6">VKM Ac-2761</strain>
    </source>
</reference>
<dbReference type="RefSeq" id="WP_068208942.1">
    <property type="nucleotide sequence ID" value="NZ_CP047186.1"/>
</dbReference>
<dbReference type="EMBL" id="LIIN01000019">
    <property type="protein sequence ID" value="KZX21961.1"/>
    <property type="molecule type" value="Genomic_DNA"/>
</dbReference>
<gene>
    <name evidence="3" type="ORF">ACH61_00880</name>
    <name evidence="4" type="ORF">GSU10_14910</name>
</gene>
<evidence type="ECO:0000259" key="2">
    <source>
        <dbReference type="Pfam" id="PF13649"/>
    </source>
</evidence>
<protein>
    <submittedName>
        <fullName evidence="4">Methyltransferase domain-containing protein</fullName>
    </submittedName>
    <submittedName>
        <fullName evidence="3">Tellurite resistance protein TehB</fullName>
    </submittedName>
</protein>
<dbReference type="Pfam" id="PF13649">
    <property type="entry name" value="Methyltransf_25"/>
    <property type="match status" value="1"/>
</dbReference>
<dbReference type="PANTHER" id="PTHR43861">
    <property type="entry name" value="TRANS-ACONITATE 2-METHYLTRANSFERASE-RELATED"/>
    <property type="match status" value="1"/>
</dbReference>
<evidence type="ECO:0000256" key="1">
    <source>
        <dbReference type="ARBA" id="ARBA00022679"/>
    </source>
</evidence>
<feature type="domain" description="Methyltransferase" evidence="2">
    <location>
        <begin position="40"/>
        <end position="132"/>
    </location>
</feature>
<name>A0A168GAD1_9MICO</name>
<dbReference type="PATRIC" id="fig|1671680.3.peg.925"/>
<evidence type="ECO:0000313" key="5">
    <source>
        <dbReference type="Proteomes" id="UP000076717"/>
    </source>
</evidence>
<dbReference type="OrthoDB" id="9786503at2"/>
<dbReference type="GO" id="GO:0032259">
    <property type="term" value="P:methylation"/>
    <property type="evidence" value="ECO:0007669"/>
    <property type="project" value="UniProtKB-KW"/>
</dbReference>
<sequence>MSTAREHWEARYSDADRIWSGRPNATLVDLVGELPPASALDLGAGEGADALWLASRGWRVTGLDLSETALGRARAAAAEQNADMAFVQADLADPWPIEGGFELVTAGFLHSMVEFPRIDVLRRAAGVVVPGGHLAIVSHVAPPPWASGEEHRHGAVRLLGPEEEFEALALDPAEWLPRIVETRERSVTAPDGGAATLLDGVLLLQRTA</sequence>
<dbReference type="GO" id="GO:0008168">
    <property type="term" value="F:methyltransferase activity"/>
    <property type="evidence" value="ECO:0007669"/>
    <property type="project" value="UniProtKB-KW"/>
</dbReference>
<evidence type="ECO:0000313" key="3">
    <source>
        <dbReference type="EMBL" id="KZX21961.1"/>
    </source>
</evidence>
<dbReference type="PANTHER" id="PTHR43861:SF3">
    <property type="entry name" value="PUTATIVE (AFU_ORTHOLOGUE AFUA_2G14390)-RELATED"/>
    <property type="match status" value="1"/>
</dbReference>
<keyword evidence="4" id="KW-0489">Methyltransferase</keyword>
<dbReference type="EMBL" id="CP047186">
    <property type="protein sequence ID" value="QHC56790.1"/>
    <property type="molecule type" value="Genomic_DNA"/>
</dbReference>
<dbReference type="Gene3D" id="3.40.50.150">
    <property type="entry name" value="Vaccinia Virus protein VP39"/>
    <property type="match status" value="1"/>
</dbReference>
<dbReference type="KEGG" id="rte:GSU10_14910"/>
<reference evidence="3 5" key="1">
    <citation type="submission" date="2015-08" db="EMBL/GenBank/DDBJ databases">
        <title>Draft Genome Sequence of Rathayibacter sp. Strain VKM Ac-2596 Isolated from Leaf Gall Induced by Plant-Parasitic Nematodes.</title>
        <authorList>
            <person name="Vasilenko O.V."/>
            <person name="Starodumova I.P."/>
            <person name="Tarlachkov S.V."/>
            <person name="Dorofeeva L.V."/>
            <person name="Evtushenko L.I."/>
        </authorList>
    </citation>
    <scope>NUCLEOTIDE SEQUENCE [LARGE SCALE GENOMIC DNA]</scope>
    <source>
        <strain evidence="3 5">VKM Ac-2596</strain>
    </source>
</reference>
<keyword evidence="1" id="KW-0808">Transferase</keyword>
<dbReference type="Proteomes" id="UP000076717">
    <property type="component" value="Unassembled WGS sequence"/>
</dbReference>
<evidence type="ECO:0000313" key="6">
    <source>
        <dbReference type="Proteomes" id="UP000465031"/>
    </source>
</evidence>
<evidence type="ECO:0000313" key="4">
    <source>
        <dbReference type="EMBL" id="QHC56790.1"/>
    </source>
</evidence>
<proteinExistence type="predicted"/>
<dbReference type="AlphaFoldDB" id="A0A168GAD1"/>
<reference evidence="4" key="3">
    <citation type="submission" date="2019-12" db="EMBL/GenBank/DDBJ databases">
        <title>Complete and Draft Genome Sequences of New Strains and Members of Some Known Species of the Genus Rathayibacter isolated from Plants.</title>
        <authorList>
            <person name="Tarlachkov S.V."/>
            <person name="Starodumova I.P."/>
            <person name="Dorofeeva L.V."/>
            <person name="Prisyazhnaya N.V."/>
            <person name="Leyn S.A."/>
            <person name="Zlamal J.E."/>
            <person name="Elane M.L."/>
            <person name="Osterman A.L."/>
            <person name="Nadler S.A."/>
            <person name="Subbotin S.A."/>
            <person name="Evtushenko L.I."/>
        </authorList>
    </citation>
    <scope>NUCLEOTIDE SEQUENCE</scope>
    <source>
        <strain evidence="4">VKM Ac-2761</strain>
    </source>
</reference>
<dbReference type="SUPFAM" id="SSF53335">
    <property type="entry name" value="S-adenosyl-L-methionine-dependent methyltransferases"/>
    <property type="match status" value="1"/>
</dbReference>
<dbReference type="InterPro" id="IPR041698">
    <property type="entry name" value="Methyltransf_25"/>
</dbReference>
<dbReference type="Proteomes" id="UP000465031">
    <property type="component" value="Chromosome"/>
</dbReference>
<dbReference type="CDD" id="cd02440">
    <property type="entry name" value="AdoMet_MTases"/>
    <property type="match status" value="1"/>
</dbReference>
<keyword evidence="5" id="KW-1185">Reference proteome</keyword>
<accession>A0A168GAD1</accession>
<organism evidence="3 5">
    <name type="scientific">Rathayibacter tanaceti</name>
    <dbReference type="NCBI Taxonomy" id="1671680"/>
    <lineage>
        <taxon>Bacteria</taxon>
        <taxon>Bacillati</taxon>
        <taxon>Actinomycetota</taxon>
        <taxon>Actinomycetes</taxon>
        <taxon>Micrococcales</taxon>
        <taxon>Microbacteriaceae</taxon>
        <taxon>Rathayibacter</taxon>
    </lineage>
</organism>